<gene>
    <name evidence="4" type="ORF">DEO72_LG2g4346</name>
</gene>
<dbReference type="InterPro" id="IPR016169">
    <property type="entry name" value="FAD-bd_PCMH_sub2"/>
</dbReference>
<name>A0A4D6L646_VIGUN</name>
<dbReference type="Proteomes" id="UP000501690">
    <property type="component" value="Linkage Group LG2"/>
</dbReference>
<dbReference type="GO" id="GO:0016491">
    <property type="term" value="F:oxidoreductase activity"/>
    <property type="evidence" value="ECO:0007669"/>
    <property type="project" value="InterPro"/>
</dbReference>
<organism evidence="4 5">
    <name type="scientific">Vigna unguiculata</name>
    <name type="common">Cowpea</name>
    <dbReference type="NCBI Taxonomy" id="3917"/>
    <lineage>
        <taxon>Eukaryota</taxon>
        <taxon>Viridiplantae</taxon>
        <taxon>Streptophyta</taxon>
        <taxon>Embryophyta</taxon>
        <taxon>Tracheophyta</taxon>
        <taxon>Spermatophyta</taxon>
        <taxon>Magnoliopsida</taxon>
        <taxon>eudicotyledons</taxon>
        <taxon>Gunneridae</taxon>
        <taxon>Pentapetalae</taxon>
        <taxon>rosids</taxon>
        <taxon>fabids</taxon>
        <taxon>Fabales</taxon>
        <taxon>Fabaceae</taxon>
        <taxon>Papilionoideae</taxon>
        <taxon>50 kb inversion clade</taxon>
        <taxon>NPAAA clade</taxon>
        <taxon>indigoferoid/millettioid clade</taxon>
        <taxon>Phaseoleae</taxon>
        <taxon>Vigna</taxon>
    </lineage>
</organism>
<evidence type="ECO:0000256" key="2">
    <source>
        <dbReference type="ARBA" id="ARBA00022827"/>
    </source>
</evidence>
<dbReference type="Pfam" id="PF08031">
    <property type="entry name" value="BBE"/>
    <property type="match status" value="1"/>
</dbReference>
<evidence type="ECO:0000259" key="3">
    <source>
        <dbReference type="Pfam" id="PF08031"/>
    </source>
</evidence>
<dbReference type="GO" id="GO:0050660">
    <property type="term" value="F:flavin adenine dinucleotide binding"/>
    <property type="evidence" value="ECO:0007669"/>
    <property type="project" value="InterPro"/>
</dbReference>
<evidence type="ECO:0000256" key="1">
    <source>
        <dbReference type="ARBA" id="ARBA00022630"/>
    </source>
</evidence>
<keyword evidence="5" id="KW-1185">Reference proteome</keyword>
<dbReference type="Gene3D" id="3.30.465.10">
    <property type="match status" value="1"/>
</dbReference>
<keyword evidence="1" id="KW-0285">Flavoprotein</keyword>
<evidence type="ECO:0000313" key="4">
    <source>
        <dbReference type="EMBL" id="QCD83997.1"/>
    </source>
</evidence>
<accession>A0A4D6L646</accession>
<feature type="domain" description="Berberine/berberine-like" evidence="3">
    <location>
        <begin position="104"/>
        <end position="161"/>
    </location>
</feature>
<dbReference type="AlphaFoldDB" id="A0A4D6L646"/>
<dbReference type="PANTHER" id="PTHR32448">
    <property type="entry name" value="OS08G0158400 PROTEIN"/>
    <property type="match status" value="1"/>
</dbReference>
<proteinExistence type="predicted"/>
<dbReference type="EMBL" id="CP039346">
    <property type="protein sequence ID" value="QCD83997.1"/>
    <property type="molecule type" value="Genomic_DNA"/>
</dbReference>
<sequence length="168" mass="19940">MKYKGKSDYVRKPIPIAGLRGLWRLLYDNDIEIAQVEFAPYGGRMDEISESEIPFAHRSGYIFHIHYAVDWREEGDEAAQRHMNWIRRVYKYMEPYVSNSPRAAYLNYRDLDIGVNNNGYTSYHQASIWGLKYFRNNFKRLAMVKTKVDPHNFFKNEQSIPTLFEEGK</sequence>
<dbReference type="Gene3D" id="3.40.462.20">
    <property type="match status" value="1"/>
</dbReference>
<evidence type="ECO:0000313" key="5">
    <source>
        <dbReference type="Proteomes" id="UP000501690"/>
    </source>
</evidence>
<protein>
    <submittedName>
        <fullName evidence="4">Berberine/berberine-like</fullName>
    </submittedName>
</protein>
<reference evidence="4 5" key="1">
    <citation type="submission" date="2019-04" db="EMBL/GenBank/DDBJ databases">
        <title>An improved genome assembly and genetic linkage map for asparagus bean, Vigna unguiculata ssp. sesquipedialis.</title>
        <authorList>
            <person name="Xia Q."/>
            <person name="Zhang R."/>
            <person name="Dong Y."/>
        </authorList>
    </citation>
    <scope>NUCLEOTIDE SEQUENCE [LARGE SCALE GENOMIC DNA]</scope>
    <source>
        <tissue evidence="4">Leaf</tissue>
    </source>
</reference>
<dbReference type="InterPro" id="IPR012951">
    <property type="entry name" value="BBE"/>
</dbReference>
<keyword evidence="2" id="KW-0274">FAD</keyword>